<dbReference type="KEGG" id="pacs:FAZ98_18075"/>
<dbReference type="Proteomes" id="UP000433577">
    <property type="component" value="Chromosome 2"/>
</dbReference>
<evidence type="ECO:0000313" key="2">
    <source>
        <dbReference type="Proteomes" id="UP000433577"/>
    </source>
</evidence>
<organism evidence="1 2">
    <name type="scientific">Paraburkholderia acidisoli</name>
    <dbReference type="NCBI Taxonomy" id="2571748"/>
    <lineage>
        <taxon>Bacteria</taxon>
        <taxon>Pseudomonadati</taxon>
        <taxon>Pseudomonadota</taxon>
        <taxon>Betaproteobacteria</taxon>
        <taxon>Burkholderiales</taxon>
        <taxon>Burkholderiaceae</taxon>
        <taxon>Paraburkholderia</taxon>
    </lineage>
</organism>
<dbReference type="RefSeq" id="WP_158952670.1">
    <property type="nucleotide sequence ID" value="NZ_CP046914.1"/>
</dbReference>
<keyword evidence="2" id="KW-1185">Reference proteome</keyword>
<reference evidence="1 2" key="1">
    <citation type="submission" date="2019-12" db="EMBL/GenBank/DDBJ databases">
        <title>Paraburkholderia acidiphila 7Q-K02 sp. nov and Paraburkholderia acidisoli DHF22 sp. nov., two strains isolated from forest soil.</title>
        <authorList>
            <person name="Gao Z."/>
            <person name="Qiu L."/>
        </authorList>
    </citation>
    <scope>NUCLEOTIDE SEQUENCE [LARGE SCALE GENOMIC DNA]</scope>
    <source>
        <strain evidence="1 2">DHF22</strain>
    </source>
</reference>
<dbReference type="AlphaFoldDB" id="A0A7Z2JHW6"/>
<dbReference type="EMBL" id="CP046914">
    <property type="protein sequence ID" value="QGZ63680.1"/>
    <property type="molecule type" value="Genomic_DNA"/>
</dbReference>
<gene>
    <name evidence="1" type="ORF">FAZ98_18075</name>
</gene>
<sequence>MVIVLVIVFVVMASEIARAVSPWKFATVVIGEIVAIETIYTKNLVICGKPSVFRYLRHASAAEPGMRMNSAYRHVE</sequence>
<evidence type="ECO:0000313" key="1">
    <source>
        <dbReference type="EMBL" id="QGZ63680.1"/>
    </source>
</evidence>
<proteinExistence type="predicted"/>
<protein>
    <submittedName>
        <fullName evidence="1">Uncharacterized protein</fullName>
    </submittedName>
</protein>
<name>A0A7Z2JHW6_9BURK</name>
<accession>A0A7Z2JHW6</accession>
<dbReference type="OrthoDB" id="9974641at2"/>